<keyword evidence="1" id="KW-1133">Transmembrane helix</keyword>
<keyword evidence="1" id="KW-0812">Transmembrane</keyword>
<feature type="transmembrane region" description="Helical" evidence="1">
    <location>
        <begin position="381"/>
        <end position="403"/>
    </location>
</feature>
<gene>
    <name evidence="2" type="ORF">UU02_C0001G0009</name>
</gene>
<evidence type="ECO:0008006" key="4">
    <source>
        <dbReference type="Google" id="ProtNLM"/>
    </source>
</evidence>
<organism evidence="2 3">
    <name type="scientific">Candidatus Woesebacteria bacterium GW2011_GWA1_40_43</name>
    <dbReference type="NCBI Taxonomy" id="1618553"/>
    <lineage>
        <taxon>Bacteria</taxon>
        <taxon>Candidatus Woeseibacteriota</taxon>
    </lineage>
</organism>
<evidence type="ECO:0000313" key="2">
    <source>
        <dbReference type="EMBL" id="KKR64755.1"/>
    </source>
</evidence>
<feature type="transmembrane region" description="Helical" evidence="1">
    <location>
        <begin position="85"/>
        <end position="106"/>
    </location>
</feature>
<sequence length="446" mass="51548">MKFIERAAMTYLLGTAEVSLLGSFFIYTKGRINLLEFMIPAIISFVISLLIIFKKGNTNLKLLKRVKKVIYGQLKRINITSFEGICLLIIGLLLATTIINGLYWPVSSWDSLTLYDFRGKIIAQGFSLSDLFKQTFKDWDFYSYYFSYPLFTSILHSVSYMTSGPSPQIFYSLYYVSLVVIFYSTLLRFSDRKTTAFLTLMLALSPVIFSHTTIAYPNLPYATYFVTGFFIFYRYTKEGRPIGLLMLSLLMNVFAYAVRPTEPFLVAFALIYIIDMLVSRNIKTKIIYLFLFFILLYILNKSWSLYFQREAFAAISYPINLDKRSSLFDAGLAWGSLRTFSNLPEIIKFIYNNSKGAVSPILVLMSATSVFFYRNKIKDNIYSIIFVVACYLLIVAGTLYISYIYDFWKIIGESLSRIVIFIIPLLLFTIGCFWRLPSTSILKWEE</sequence>
<feature type="transmembrane region" description="Helical" evidence="1">
    <location>
        <begin position="194"/>
        <end position="212"/>
    </location>
</feature>
<feature type="transmembrane region" description="Helical" evidence="1">
    <location>
        <begin position="286"/>
        <end position="303"/>
    </location>
</feature>
<dbReference type="EMBL" id="LBZA01000001">
    <property type="protein sequence ID" value="KKR64755.1"/>
    <property type="molecule type" value="Genomic_DNA"/>
</dbReference>
<reference evidence="2 3" key="1">
    <citation type="journal article" date="2015" name="Nature">
        <title>rRNA introns, odd ribosomes, and small enigmatic genomes across a large radiation of phyla.</title>
        <authorList>
            <person name="Brown C.T."/>
            <person name="Hug L.A."/>
            <person name="Thomas B.C."/>
            <person name="Sharon I."/>
            <person name="Castelle C.J."/>
            <person name="Singh A."/>
            <person name="Wilkins M.J."/>
            <person name="Williams K.H."/>
            <person name="Banfield J.F."/>
        </authorList>
    </citation>
    <scope>NUCLEOTIDE SEQUENCE [LARGE SCALE GENOMIC DNA]</scope>
</reference>
<feature type="transmembrane region" description="Helical" evidence="1">
    <location>
        <begin position="7"/>
        <end position="28"/>
    </location>
</feature>
<protein>
    <recommendedName>
        <fullName evidence="4">Glycosyltransferase RgtA/B/C/D-like domain-containing protein</fullName>
    </recommendedName>
</protein>
<keyword evidence="1" id="KW-0472">Membrane</keyword>
<feature type="transmembrane region" description="Helical" evidence="1">
    <location>
        <begin position="169"/>
        <end position="187"/>
    </location>
</feature>
<accession>A0A0G0UYG5</accession>
<evidence type="ECO:0000256" key="1">
    <source>
        <dbReference type="SAM" id="Phobius"/>
    </source>
</evidence>
<dbReference type="AlphaFoldDB" id="A0A0G0UYG5"/>
<dbReference type="Proteomes" id="UP000034293">
    <property type="component" value="Unassembled WGS sequence"/>
</dbReference>
<feature type="transmembrane region" description="Helical" evidence="1">
    <location>
        <begin position="34"/>
        <end position="53"/>
    </location>
</feature>
<feature type="transmembrane region" description="Helical" evidence="1">
    <location>
        <begin position="357"/>
        <end position="374"/>
    </location>
</feature>
<proteinExistence type="predicted"/>
<comment type="caution">
    <text evidence="2">The sequence shown here is derived from an EMBL/GenBank/DDBJ whole genome shotgun (WGS) entry which is preliminary data.</text>
</comment>
<feature type="transmembrane region" description="Helical" evidence="1">
    <location>
        <begin position="415"/>
        <end position="436"/>
    </location>
</feature>
<evidence type="ECO:0000313" key="3">
    <source>
        <dbReference type="Proteomes" id="UP000034293"/>
    </source>
</evidence>
<name>A0A0G0UYG5_9BACT</name>